<organism evidence="1 2">
    <name type="scientific">Albidovulum salinarum</name>
    <dbReference type="NCBI Taxonomy" id="2984153"/>
    <lineage>
        <taxon>Bacteria</taxon>
        <taxon>Pseudomonadati</taxon>
        <taxon>Pseudomonadota</taxon>
        <taxon>Alphaproteobacteria</taxon>
        <taxon>Rhodobacterales</taxon>
        <taxon>Paracoccaceae</taxon>
        <taxon>Albidovulum</taxon>
    </lineage>
</organism>
<sequence>MPILLLILLLGVFTYLWLARRGKTLTRACRWRLDRALGADRYRCAACGAVTTGAPRHCLRGD</sequence>
<gene>
    <name evidence="1" type="ORF">OEZ60_14575</name>
</gene>
<dbReference type="EMBL" id="JAOVQO010000013">
    <property type="protein sequence ID" value="MCU9849226.1"/>
    <property type="molecule type" value="Genomic_DNA"/>
</dbReference>
<evidence type="ECO:0000313" key="2">
    <source>
        <dbReference type="Proteomes" id="UP001209535"/>
    </source>
</evidence>
<proteinExistence type="predicted"/>
<name>A0ABT2X5K9_9RHOB</name>
<accession>A0ABT2X5K9</accession>
<evidence type="ECO:0000313" key="1">
    <source>
        <dbReference type="EMBL" id="MCU9849226.1"/>
    </source>
</evidence>
<reference evidence="1 2" key="1">
    <citation type="submission" date="2022-10" db="EMBL/GenBank/DDBJ databases">
        <title>Defluviimonas sp. nov., isolated from ocean surface sediments.</title>
        <authorList>
            <person name="He W."/>
            <person name="Wang L."/>
            <person name="Zhang D.-F."/>
        </authorList>
    </citation>
    <scope>NUCLEOTIDE SEQUENCE [LARGE SCALE GENOMIC DNA]</scope>
    <source>
        <strain evidence="1 2">WL0024</strain>
    </source>
</reference>
<protein>
    <submittedName>
        <fullName evidence="1">Uncharacterized protein</fullName>
    </submittedName>
</protein>
<comment type="caution">
    <text evidence="1">The sequence shown here is derived from an EMBL/GenBank/DDBJ whole genome shotgun (WGS) entry which is preliminary data.</text>
</comment>
<dbReference type="Proteomes" id="UP001209535">
    <property type="component" value="Unassembled WGS sequence"/>
</dbReference>
<dbReference type="RefSeq" id="WP_263337655.1">
    <property type="nucleotide sequence ID" value="NZ_JAOVQO010000013.1"/>
</dbReference>
<keyword evidence="2" id="KW-1185">Reference proteome</keyword>